<evidence type="ECO:0000256" key="3">
    <source>
        <dbReference type="ARBA" id="ARBA00022679"/>
    </source>
</evidence>
<protein>
    <recommendedName>
        <fullName evidence="8">L,D-TPase catalytic domain-containing protein</fullName>
    </recommendedName>
</protein>
<dbReference type="RefSeq" id="WP_189581347.1">
    <property type="nucleotide sequence ID" value="NZ_BMZR01000001.1"/>
</dbReference>
<keyword evidence="4 7" id="KW-0133">Cell shape</keyword>
<evidence type="ECO:0000259" key="8">
    <source>
        <dbReference type="PROSITE" id="PS52029"/>
    </source>
</evidence>
<gene>
    <name evidence="9" type="ORF">GCM10016272_05450</name>
</gene>
<dbReference type="EMBL" id="BMZR01000001">
    <property type="protein sequence ID" value="GHD27364.1"/>
    <property type="molecule type" value="Genomic_DNA"/>
</dbReference>
<dbReference type="InterPro" id="IPR005490">
    <property type="entry name" value="LD_TPept_cat_dom"/>
</dbReference>
<dbReference type="PANTHER" id="PTHR36699">
    <property type="entry name" value="LD-TRANSPEPTIDASE"/>
    <property type="match status" value="1"/>
</dbReference>
<dbReference type="PANTHER" id="PTHR36699:SF1">
    <property type="entry name" value="L,D-TRANSPEPTIDASE YAFK-RELATED"/>
    <property type="match status" value="1"/>
</dbReference>
<name>A0ABQ3GMR1_9GAMM</name>
<sequence>MSFFLPHASKRANWLLIAIGISLAAIISTSAIAAVKHIVEKKQPIANNVIIDKVFVDKSERRLQLLSGDDVIRTYHIALGDSPIGHKQQQGDERTPIGNYTLDYKNENSIAHRSIHISYPNAADKAQAKSLGVNPGGDIMIHGQMNGFGHLAWLNQKRDWTDGCIAVTDDEMDEIMAAVKVGTTIEIVE</sequence>
<evidence type="ECO:0000256" key="2">
    <source>
        <dbReference type="ARBA" id="ARBA00005992"/>
    </source>
</evidence>
<reference evidence="10" key="1">
    <citation type="journal article" date="2019" name="Int. J. Syst. Evol. Microbiol.">
        <title>The Global Catalogue of Microorganisms (GCM) 10K type strain sequencing project: providing services to taxonomists for standard genome sequencing and annotation.</title>
        <authorList>
            <consortium name="The Broad Institute Genomics Platform"/>
            <consortium name="The Broad Institute Genome Sequencing Center for Infectious Disease"/>
            <person name="Wu L."/>
            <person name="Ma J."/>
        </authorList>
    </citation>
    <scope>NUCLEOTIDE SEQUENCE [LARGE SCALE GENOMIC DNA]</scope>
    <source>
        <strain evidence="10">KCTC 42280</strain>
    </source>
</reference>
<feature type="active site" description="Proton donor/acceptor" evidence="7">
    <location>
        <position position="142"/>
    </location>
</feature>
<keyword evidence="6 7" id="KW-0961">Cell wall biogenesis/degradation</keyword>
<proteinExistence type="inferred from homology"/>
<keyword evidence="10" id="KW-1185">Reference proteome</keyword>
<evidence type="ECO:0000256" key="5">
    <source>
        <dbReference type="ARBA" id="ARBA00022984"/>
    </source>
</evidence>
<comment type="pathway">
    <text evidence="1 7">Cell wall biogenesis; peptidoglycan biosynthesis.</text>
</comment>
<evidence type="ECO:0000256" key="7">
    <source>
        <dbReference type="PROSITE-ProRule" id="PRU01373"/>
    </source>
</evidence>
<comment type="similarity">
    <text evidence="2">Belongs to the YkuD family.</text>
</comment>
<evidence type="ECO:0000313" key="10">
    <source>
        <dbReference type="Proteomes" id="UP000610203"/>
    </source>
</evidence>
<dbReference type="CDD" id="cd16913">
    <property type="entry name" value="YkuD_like"/>
    <property type="match status" value="1"/>
</dbReference>
<dbReference type="PROSITE" id="PS52029">
    <property type="entry name" value="LD_TPASE"/>
    <property type="match status" value="1"/>
</dbReference>
<keyword evidence="3" id="KW-0808">Transferase</keyword>
<dbReference type="SUPFAM" id="SSF141523">
    <property type="entry name" value="L,D-transpeptidase catalytic domain-like"/>
    <property type="match status" value="1"/>
</dbReference>
<keyword evidence="5 7" id="KW-0573">Peptidoglycan synthesis</keyword>
<feature type="domain" description="L,D-TPase catalytic" evidence="8">
    <location>
        <begin position="52"/>
        <end position="188"/>
    </location>
</feature>
<evidence type="ECO:0000256" key="4">
    <source>
        <dbReference type="ARBA" id="ARBA00022960"/>
    </source>
</evidence>
<evidence type="ECO:0000313" key="9">
    <source>
        <dbReference type="EMBL" id="GHD27364.1"/>
    </source>
</evidence>
<dbReference type="Pfam" id="PF03734">
    <property type="entry name" value="YkuD"/>
    <property type="match status" value="1"/>
</dbReference>
<accession>A0ABQ3GMR1</accession>
<comment type="caution">
    <text evidence="9">The sequence shown here is derived from an EMBL/GenBank/DDBJ whole genome shotgun (WGS) entry which is preliminary data.</text>
</comment>
<dbReference type="Proteomes" id="UP000610203">
    <property type="component" value="Unassembled WGS sequence"/>
</dbReference>
<dbReference type="Gene3D" id="2.40.440.10">
    <property type="entry name" value="L,D-transpeptidase catalytic domain-like"/>
    <property type="match status" value="1"/>
</dbReference>
<evidence type="ECO:0000256" key="6">
    <source>
        <dbReference type="ARBA" id="ARBA00023316"/>
    </source>
</evidence>
<feature type="active site" description="Nucleophile" evidence="7">
    <location>
        <position position="164"/>
    </location>
</feature>
<evidence type="ECO:0000256" key="1">
    <source>
        <dbReference type="ARBA" id="ARBA00004752"/>
    </source>
</evidence>
<organism evidence="9 10">
    <name type="scientific">Psychrobacter glaciei</name>
    <dbReference type="NCBI Taxonomy" id="619771"/>
    <lineage>
        <taxon>Bacteria</taxon>
        <taxon>Pseudomonadati</taxon>
        <taxon>Pseudomonadota</taxon>
        <taxon>Gammaproteobacteria</taxon>
        <taxon>Moraxellales</taxon>
        <taxon>Moraxellaceae</taxon>
        <taxon>Psychrobacter</taxon>
    </lineage>
</organism>
<dbReference type="InterPro" id="IPR038063">
    <property type="entry name" value="Transpep_catalytic_dom"/>
</dbReference>